<proteinExistence type="predicted"/>
<dbReference type="OrthoDB" id="6196385at2759"/>
<gene>
    <name evidence="2" type="ORF">OCBIM_22008666mg</name>
</gene>
<protein>
    <submittedName>
        <fullName evidence="2">Uncharacterized protein</fullName>
    </submittedName>
</protein>
<dbReference type="AlphaFoldDB" id="A0A0L8HQL3"/>
<sequence>MDNMEEDANILRITRTKRVNCWGYGIKMVVQTTVSDMNKIPEEILPEDVRLRVVVEGKPPICGKKDHIKVWCPQREEKVQQIEQSEEQEIVNDVVKEDEKETTGIEEEFEVVKKRKRKERVGSPPERQKKKIVDKETEEEVAKEVEEKIE</sequence>
<accession>A0A0L8HQL3</accession>
<reference evidence="2" key="1">
    <citation type="submission" date="2015-07" db="EMBL/GenBank/DDBJ databases">
        <title>MeaNS - Measles Nucleotide Surveillance Program.</title>
        <authorList>
            <person name="Tran T."/>
            <person name="Druce J."/>
        </authorList>
    </citation>
    <scope>NUCLEOTIDE SEQUENCE</scope>
    <source>
        <strain evidence="2">UCB-OBI-ISO-001</strain>
        <tissue evidence="2">Gonad</tissue>
    </source>
</reference>
<name>A0A0L8HQL3_OCTBM</name>
<evidence type="ECO:0000256" key="1">
    <source>
        <dbReference type="SAM" id="MobiDB-lite"/>
    </source>
</evidence>
<feature type="region of interest" description="Disordered" evidence="1">
    <location>
        <begin position="115"/>
        <end position="137"/>
    </location>
</feature>
<dbReference type="EMBL" id="KQ417519">
    <property type="protein sequence ID" value="KOF91482.1"/>
    <property type="molecule type" value="Genomic_DNA"/>
</dbReference>
<organism evidence="2">
    <name type="scientific">Octopus bimaculoides</name>
    <name type="common">California two-spotted octopus</name>
    <dbReference type="NCBI Taxonomy" id="37653"/>
    <lineage>
        <taxon>Eukaryota</taxon>
        <taxon>Metazoa</taxon>
        <taxon>Spiralia</taxon>
        <taxon>Lophotrochozoa</taxon>
        <taxon>Mollusca</taxon>
        <taxon>Cephalopoda</taxon>
        <taxon>Coleoidea</taxon>
        <taxon>Octopodiformes</taxon>
        <taxon>Octopoda</taxon>
        <taxon>Incirrata</taxon>
        <taxon>Octopodidae</taxon>
        <taxon>Octopus</taxon>
    </lineage>
</organism>
<evidence type="ECO:0000313" key="2">
    <source>
        <dbReference type="EMBL" id="KOF91482.1"/>
    </source>
</evidence>